<reference evidence="2" key="1">
    <citation type="submission" date="2024-03" db="EMBL/GenBank/DDBJ databases">
        <authorList>
            <consortium name="ELIXIR-Norway"/>
            <consortium name="Elixir Norway"/>
        </authorList>
    </citation>
    <scope>NUCLEOTIDE SEQUENCE</scope>
</reference>
<sequence>MRKCAISAHAKPTVDMAAATLKKASILDEQKGCGSFLQFVMIKCRTRKCEYLQLRGYEELAKLKCRLQPQARAPPPSLLPRMRPSANATKRDELAGSIESAASSAIETVEE</sequence>
<evidence type="ECO:0000313" key="2">
    <source>
        <dbReference type="EMBL" id="CAK9882672.1"/>
    </source>
</evidence>
<proteinExistence type="predicted"/>
<gene>
    <name evidence="2" type="ORF">CSSPJE1EN2_LOCUS23923</name>
</gene>
<keyword evidence="3" id="KW-1185">Reference proteome</keyword>
<accession>A0ABP1C1I2</accession>
<feature type="compositionally biased region" description="Low complexity" evidence="1">
    <location>
        <begin position="95"/>
        <end position="111"/>
    </location>
</feature>
<name>A0ABP1C1I2_9BRYO</name>
<dbReference type="Proteomes" id="UP001497522">
    <property type="component" value="Chromosome 9"/>
</dbReference>
<feature type="region of interest" description="Disordered" evidence="1">
    <location>
        <begin position="71"/>
        <end position="111"/>
    </location>
</feature>
<protein>
    <submittedName>
        <fullName evidence="2">Uncharacterized protein</fullName>
    </submittedName>
</protein>
<evidence type="ECO:0000256" key="1">
    <source>
        <dbReference type="SAM" id="MobiDB-lite"/>
    </source>
</evidence>
<evidence type="ECO:0000313" key="3">
    <source>
        <dbReference type="Proteomes" id="UP001497522"/>
    </source>
</evidence>
<organism evidence="2 3">
    <name type="scientific">Sphagnum jensenii</name>
    <dbReference type="NCBI Taxonomy" id="128206"/>
    <lineage>
        <taxon>Eukaryota</taxon>
        <taxon>Viridiplantae</taxon>
        <taxon>Streptophyta</taxon>
        <taxon>Embryophyta</taxon>
        <taxon>Bryophyta</taxon>
        <taxon>Sphagnophytina</taxon>
        <taxon>Sphagnopsida</taxon>
        <taxon>Sphagnales</taxon>
        <taxon>Sphagnaceae</taxon>
        <taxon>Sphagnum</taxon>
    </lineage>
</organism>
<dbReference type="EMBL" id="OZ023710">
    <property type="protein sequence ID" value="CAK9882672.1"/>
    <property type="molecule type" value="Genomic_DNA"/>
</dbReference>